<dbReference type="EMBL" id="WLCI01000006">
    <property type="protein sequence ID" value="MTB94639.1"/>
    <property type="molecule type" value="Genomic_DNA"/>
</dbReference>
<dbReference type="Proteomes" id="UP000433406">
    <property type="component" value="Unassembled WGS sequence"/>
</dbReference>
<evidence type="ECO:0000256" key="1">
    <source>
        <dbReference type="ARBA" id="ARBA00004141"/>
    </source>
</evidence>
<dbReference type="InterPro" id="IPR026841">
    <property type="entry name" value="Aur1/Ipt1"/>
</dbReference>
<dbReference type="Pfam" id="PF14378">
    <property type="entry name" value="PAP2_3"/>
    <property type="match status" value="1"/>
</dbReference>
<keyword evidence="2" id="KW-0812">Transmembrane</keyword>
<accession>A0A6I3J8A2</accession>
<keyword evidence="3" id="KW-1133">Transmembrane helix</keyword>
<keyword evidence="7" id="KW-1185">Reference proteome</keyword>
<sequence length="245" mass="26823">MRLSPPATTAVRSQLPWVLGQAVVVTLAVLVYFGVRGLTEGRVDRAQENARLVVSFERWLGIDLEEVAQAPLESYGRVETVANWIYIWGHWPVIIVTMVWLAWQHRDNFLWLRDSMMISGAIGMVVFALFPVAPPRLAGLGLVDTVSQSSEAYRVLQPPAFVNQYAAMPSLHAGWDLLVAMAIVAATSSLPLRLLASALPVLMVLAVVVTANHYLLDVVAGIAIALAATVPARALARRRRLRAAR</sequence>
<dbReference type="InterPro" id="IPR052185">
    <property type="entry name" value="IPC_Synthase-Related"/>
</dbReference>
<dbReference type="PANTHER" id="PTHR31310:SF7">
    <property type="entry name" value="PA-PHOSPHATASE RELATED-FAMILY PROTEIN DDB_G0268928"/>
    <property type="match status" value="1"/>
</dbReference>
<proteinExistence type="predicted"/>
<dbReference type="RefSeq" id="WP_154611707.1">
    <property type="nucleotide sequence ID" value="NZ_CP053660.1"/>
</dbReference>
<evidence type="ECO:0000256" key="2">
    <source>
        <dbReference type="ARBA" id="ARBA00022692"/>
    </source>
</evidence>
<comment type="caution">
    <text evidence="6">The sequence shown here is derived from an EMBL/GenBank/DDBJ whole genome shotgun (WGS) entry which is preliminary data.</text>
</comment>
<evidence type="ECO:0000256" key="4">
    <source>
        <dbReference type="ARBA" id="ARBA00023136"/>
    </source>
</evidence>
<evidence type="ECO:0000256" key="3">
    <source>
        <dbReference type="ARBA" id="ARBA00022989"/>
    </source>
</evidence>
<evidence type="ECO:0000313" key="7">
    <source>
        <dbReference type="Proteomes" id="UP000433406"/>
    </source>
</evidence>
<dbReference type="AlphaFoldDB" id="A0A6I3J8A2"/>
<dbReference type="PANTHER" id="PTHR31310">
    <property type="match status" value="1"/>
</dbReference>
<organism evidence="6 7">
    <name type="scientific">Nocardioides marmotae</name>
    <dbReference type="NCBI Taxonomy" id="2663857"/>
    <lineage>
        <taxon>Bacteria</taxon>
        <taxon>Bacillati</taxon>
        <taxon>Actinomycetota</taxon>
        <taxon>Actinomycetes</taxon>
        <taxon>Propionibacteriales</taxon>
        <taxon>Nocardioidaceae</taxon>
        <taxon>Nocardioides</taxon>
    </lineage>
</organism>
<evidence type="ECO:0000313" key="6">
    <source>
        <dbReference type="EMBL" id="MTB94639.1"/>
    </source>
</evidence>
<name>A0A6I3J8A2_9ACTN</name>
<gene>
    <name evidence="6" type="ORF">GGQ22_06050</name>
</gene>
<feature type="domain" description="Inositolphosphotransferase Aur1/Ipt1" evidence="5">
    <location>
        <begin position="53"/>
        <end position="229"/>
    </location>
</feature>
<evidence type="ECO:0000259" key="5">
    <source>
        <dbReference type="Pfam" id="PF14378"/>
    </source>
</evidence>
<keyword evidence="4" id="KW-0472">Membrane</keyword>
<reference evidence="6 7" key="1">
    <citation type="submission" date="2019-10" db="EMBL/GenBank/DDBJ databases">
        <title>Nocardioides novel species isolated from the excrement of Marmot.</title>
        <authorList>
            <person name="Zhang G."/>
        </authorList>
    </citation>
    <scope>NUCLEOTIDE SEQUENCE [LARGE SCALE GENOMIC DNA]</scope>
    <source>
        <strain evidence="7">zg-579</strain>
    </source>
</reference>
<dbReference type="CDD" id="cd03386">
    <property type="entry name" value="PAP2_Aur1_like"/>
    <property type="match status" value="1"/>
</dbReference>
<comment type="subcellular location">
    <subcellularLocation>
        <location evidence="1">Membrane</location>
        <topology evidence="1">Multi-pass membrane protein</topology>
    </subcellularLocation>
</comment>
<dbReference type="GO" id="GO:0016020">
    <property type="term" value="C:membrane"/>
    <property type="evidence" value="ECO:0007669"/>
    <property type="project" value="UniProtKB-SubCell"/>
</dbReference>
<protein>
    <submittedName>
        <fullName evidence="6">PAP2 family protein</fullName>
    </submittedName>
</protein>